<evidence type="ECO:0000256" key="1">
    <source>
        <dbReference type="SAM" id="Phobius"/>
    </source>
</evidence>
<keyword evidence="1" id="KW-0472">Membrane</keyword>
<feature type="transmembrane region" description="Helical" evidence="1">
    <location>
        <begin position="86"/>
        <end position="107"/>
    </location>
</feature>
<feature type="transmembrane region" description="Helical" evidence="1">
    <location>
        <begin position="53"/>
        <end position="74"/>
    </location>
</feature>
<organism evidence="2 3">
    <name type="scientific">Corynebacterium freneyi DNF00450</name>
    <dbReference type="NCBI Taxonomy" id="1287475"/>
    <lineage>
        <taxon>Bacteria</taxon>
        <taxon>Bacillati</taxon>
        <taxon>Actinomycetota</taxon>
        <taxon>Actinomycetes</taxon>
        <taxon>Mycobacteriales</taxon>
        <taxon>Corynebacteriaceae</taxon>
        <taxon>Corynebacterium</taxon>
    </lineage>
</organism>
<feature type="transmembrane region" description="Helical" evidence="1">
    <location>
        <begin position="26"/>
        <end position="46"/>
    </location>
</feature>
<gene>
    <name evidence="2" type="ORF">HMPREF1650_11955</name>
</gene>
<sequence length="116" mass="11869">MRSLFLAAAAAHAVLVAILFTATVDVMLLSGIGIVVTLVTGVVGLVRKGIGAGMWAGAVAGLVALLGWGSWLLVWATDPDRNDPVINVWGILLPGLAVVVYLVAAALPSTRRDVVG</sequence>
<dbReference type="RefSeq" id="WP_035123603.1">
    <property type="nucleotide sequence ID" value="NZ_JRNE01000081.1"/>
</dbReference>
<keyword evidence="1" id="KW-1133">Transmembrane helix</keyword>
<proteinExistence type="predicted"/>
<protein>
    <submittedName>
        <fullName evidence="2">Uncharacterized protein</fullName>
    </submittedName>
</protein>
<accession>A0A095Z8U5</accession>
<dbReference type="EMBL" id="JRNE01000081">
    <property type="protein sequence ID" value="KGF15177.1"/>
    <property type="molecule type" value="Genomic_DNA"/>
</dbReference>
<reference evidence="2 3" key="1">
    <citation type="submission" date="2014-07" db="EMBL/GenBank/DDBJ databases">
        <authorList>
            <person name="McCorrison J."/>
            <person name="Sanka R."/>
            <person name="Torralba M."/>
            <person name="Gillis M."/>
            <person name="Haft D.H."/>
            <person name="Methe B."/>
            <person name="Sutton G."/>
            <person name="Nelson K.E."/>
        </authorList>
    </citation>
    <scope>NUCLEOTIDE SEQUENCE [LARGE SCALE GENOMIC DNA]</scope>
    <source>
        <strain evidence="2 3">DNF00450</strain>
    </source>
</reference>
<evidence type="ECO:0000313" key="3">
    <source>
        <dbReference type="Proteomes" id="UP000029548"/>
    </source>
</evidence>
<dbReference type="AlphaFoldDB" id="A0A095Z8U5"/>
<evidence type="ECO:0000313" key="2">
    <source>
        <dbReference type="EMBL" id="KGF15177.1"/>
    </source>
</evidence>
<name>A0A095Z8U5_9CORY</name>
<comment type="caution">
    <text evidence="2">The sequence shown here is derived from an EMBL/GenBank/DDBJ whole genome shotgun (WGS) entry which is preliminary data.</text>
</comment>
<dbReference type="Proteomes" id="UP000029548">
    <property type="component" value="Unassembled WGS sequence"/>
</dbReference>
<keyword evidence="1" id="KW-0812">Transmembrane</keyword>